<dbReference type="Gene3D" id="3.60.40.10">
    <property type="entry name" value="PPM-type phosphatase domain"/>
    <property type="match status" value="1"/>
</dbReference>
<name>A0ABP9HKP7_9ACTN</name>
<dbReference type="InterPro" id="IPR036457">
    <property type="entry name" value="PPM-type-like_dom_sf"/>
</dbReference>
<sequence length="451" mass="45632">MSAMGWVPGAPPPASPASGSPAASVGPTVPAQAVPDGSGESCPNCGVVPQPGHLFCEACGYDLRRAAPAPPVAERAPRRGEFAGATCRFCRTASISPDGWCEACGREFNPRDSVETDLKITAGVSDRGLRHRRNEDAMAVQVVPSAHGGGPTVVAVVCDGVSSSPRPDEASATAVRSACAALASALRGGAGPEAATGSAAAAAARAVARLAGPGDPDGNAPACTYVSAVVTPSSVTIGWVGDSRAYWLSADELPVAEGDATLPARGGGVVLHPAPEPDHEPVRIAMPDAPGGGNGRDGALDEPAPVEDTLRLPTPSVLLTEDDSWAARMVACGQLTEAQAYADQRAHAIVSWLGADAGEVRARVMTMRPNNPGAVLLCSDGLWNYVQAAATLSAFALPYGLSQPLRAARALTDYALQSGGADNITVVLVPYPPAAHVPIPPAGQAGPDPKE</sequence>
<dbReference type="Proteomes" id="UP001500466">
    <property type="component" value="Unassembled WGS sequence"/>
</dbReference>
<gene>
    <name evidence="3" type="ORF">GCM10023205_44480</name>
</gene>
<keyword evidence="4" id="KW-1185">Reference proteome</keyword>
<organism evidence="3 4">
    <name type="scientific">Yinghuangia aomiensis</name>
    <dbReference type="NCBI Taxonomy" id="676205"/>
    <lineage>
        <taxon>Bacteria</taxon>
        <taxon>Bacillati</taxon>
        <taxon>Actinomycetota</taxon>
        <taxon>Actinomycetes</taxon>
        <taxon>Kitasatosporales</taxon>
        <taxon>Streptomycetaceae</taxon>
        <taxon>Yinghuangia</taxon>
    </lineage>
</organism>
<evidence type="ECO:0000256" key="1">
    <source>
        <dbReference type="SAM" id="MobiDB-lite"/>
    </source>
</evidence>
<dbReference type="Pfam" id="PF13672">
    <property type="entry name" value="PP2C_2"/>
    <property type="match status" value="1"/>
</dbReference>
<dbReference type="InterPro" id="IPR001932">
    <property type="entry name" value="PPM-type_phosphatase-like_dom"/>
</dbReference>
<evidence type="ECO:0000259" key="2">
    <source>
        <dbReference type="PROSITE" id="PS51746"/>
    </source>
</evidence>
<dbReference type="SMART" id="SM00332">
    <property type="entry name" value="PP2Cc"/>
    <property type="match status" value="1"/>
</dbReference>
<accession>A0ABP9HKP7</accession>
<feature type="region of interest" description="Disordered" evidence="1">
    <location>
        <begin position="1"/>
        <end position="36"/>
    </location>
</feature>
<evidence type="ECO:0000313" key="3">
    <source>
        <dbReference type="EMBL" id="GAA4973178.1"/>
    </source>
</evidence>
<protein>
    <recommendedName>
        <fullName evidence="2">PPM-type phosphatase domain-containing protein</fullName>
    </recommendedName>
</protein>
<comment type="caution">
    <text evidence="3">The sequence shown here is derived from an EMBL/GenBank/DDBJ whole genome shotgun (WGS) entry which is preliminary data.</text>
</comment>
<feature type="domain" description="PPM-type phosphatase" evidence="2">
    <location>
        <begin position="120"/>
        <end position="431"/>
    </location>
</feature>
<feature type="compositionally biased region" description="Low complexity" evidence="1">
    <location>
        <begin position="16"/>
        <end position="27"/>
    </location>
</feature>
<dbReference type="EMBL" id="BAABHS010000015">
    <property type="protein sequence ID" value="GAA4973178.1"/>
    <property type="molecule type" value="Genomic_DNA"/>
</dbReference>
<evidence type="ECO:0000313" key="4">
    <source>
        <dbReference type="Proteomes" id="UP001500466"/>
    </source>
</evidence>
<proteinExistence type="predicted"/>
<dbReference type="PROSITE" id="PS51746">
    <property type="entry name" value="PPM_2"/>
    <property type="match status" value="1"/>
</dbReference>
<dbReference type="SUPFAM" id="SSF81606">
    <property type="entry name" value="PP2C-like"/>
    <property type="match status" value="1"/>
</dbReference>
<reference evidence="4" key="1">
    <citation type="journal article" date="2019" name="Int. J. Syst. Evol. Microbiol.">
        <title>The Global Catalogue of Microorganisms (GCM) 10K type strain sequencing project: providing services to taxonomists for standard genome sequencing and annotation.</title>
        <authorList>
            <consortium name="The Broad Institute Genomics Platform"/>
            <consortium name="The Broad Institute Genome Sequencing Center for Infectious Disease"/>
            <person name="Wu L."/>
            <person name="Ma J."/>
        </authorList>
    </citation>
    <scope>NUCLEOTIDE SEQUENCE [LARGE SCALE GENOMIC DNA]</scope>
    <source>
        <strain evidence="4">JCM 17986</strain>
    </source>
</reference>